<reference evidence="2 3" key="1">
    <citation type="submission" date="2023-07" db="EMBL/GenBank/DDBJ databases">
        <title>Sequencing the genomes of 1000 actinobacteria strains.</title>
        <authorList>
            <person name="Klenk H.-P."/>
        </authorList>
    </citation>
    <scope>NUCLEOTIDE SEQUENCE [LARGE SCALE GENOMIC DNA]</scope>
    <source>
        <strain evidence="2 3">DSM 44109</strain>
    </source>
</reference>
<evidence type="ECO:0000313" key="3">
    <source>
        <dbReference type="Proteomes" id="UP001230426"/>
    </source>
</evidence>
<dbReference type="SUPFAM" id="SSF103473">
    <property type="entry name" value="MFS general substrate transporter"/>
    <property type="match status" value="1"/>
</dbReference>
<keyword evidence="1" id="KW-1133">Transmembrane helix</keyword>
<keyword evidence="3" id="KW-1185">Reference proteome</keyword>
<comment type="caution">
    <text evidence="2">The sequence shown here is derived from an EMBL/GenBank/DDBJ whole genome shotgun (WGS) entry which is preliminary data.</text>
</comment>
<proteinExistence type="predicted"/>
<evidence type="ECO:0000256" key="1">
    <source>
        <dbReference type="SAM" id="Phobius"/>
    </source>
</evidence>
<keyword evidence="1" id="KW-0472">Membrane</keyword>
<dbReference type="InterPro" id="IPR036259">
    <property type="entry name" value="MFS_trans_sf"/>
</dbReference>
<dbReference type="Pfam" id="PF13347">
    <property type="entry name" value="MFS_2"/>
    <property type="match status" value="1"/>
</dbReference>
<dbReference type="Proteomes" id="UP001230426">
    <property type="component" value="Unassembled WGS sequence"/>
</dbReference>
<dbReference type="Gene3D" id="1.20.1250.20">
    <property type="entry name" value="MFS general substrate transporter like domains"/>
    <property type="match status" value="1"/>
</dbReference>
<dbReference type="RefSeq" id="WP_306872150.1">
    <property type="nucleotide sequence ID" value="NZ_JAUSRB010000002.1"/>
</dbReference>
<dbReference type="PANTHER" id="PTHR23528:SF1">
    <property type="entry name" value="MAJOR FACILITATOR SUPERFAMILY (MFS) PROFILE DOMAIN-CONTAINING PROTEIN"/>
    <property type="match status" value="1"/>
</dbReference>
<evidence type="ECO:0000313" key="2">
    <source>
        <dbReference type="EMBL" id="MDP9868856.1"/>
    </source>
</evidence>
<gene>
    <name evidence="2" type="ORF">J2S55_008122</name>
</gene>
<accession>A0ABT9RHU1</accession>
<feature type="transmembrane region" description="Helical" evidence="1">
    <location>
        <begin position="59"/>
        <end position="89"/>
    </location>
</feature>
<dbReference type="EMBL" id="JAUSRB010000002">
    <property type="protein sequence ID" value="MDP9868856.1"/>
    <property type="molecule type" value="Genomic_DNA"/>
</dbReference>
<name>A0ABT9RHU1_9ACTN</name>
<keyword evidence="1" id="KW-0812">Transmembrane</keyword>
<sequence length="122" mass="12477">MTTIEQVPGGELGNCGPDDKAAVLSLVLSVGAAVALVAQNVFGLLSDRTASRFGMRRPWIVAGALLGVASLGLLATAAGVGTLVAAWALTQLTFNILLAGLNPVIPDQVPSAQWARSRPWSA</sequence>
<feature type="transmembrane region" description="Helical" evidence="1">
    <location>
        <begin position="21"/>
        <end position="38"/>
    </location>
</feature>
<protein>
    <submittedName>
        <fullName evidence="2">MFS family permease</fullName>
    </submittedName>
</protein>
<organism evidence="2 3">
    <name type="scientific">Streptosporangium brasiliense</name>
    <dbReference type="NCBI Taxonomy" id="47480"/>
    <lineage>
        <taxon>Bacteria</taxon>
        <taxon>Bacillati</taxon>
        <taxon>Actinomycetota</taxon>
        <taxon>Actinomycetes</taxon>
        <taxon>Streptosporangiales</taxon>
        <taxon>Streptosporangiaceae</taxon>
        <taxon>Streptosporangium</taxon>
    </lineage>
</organism>
<dbReference type="PANTHER" id="PTHR23528">
    <property type="match status" value="1"/>
</dbReference>